<dbReference type="OrthoDB" id="7777654at2759"/>
<dbReference type="PANTHER" id="PTHR43563">
    <property type="entry name" value="AMINE OXIDASE"/>
    <property type="match status" value="1"/>
</dbReference>
<feature type="domain" description="Amine oxidase" evidence="6">
    <location>
        <begin position="170"/>
        <end position="393"/>
    </location>
</feature>
<evidence type="ECO:0000256" key="2">
    <source>
        <dbReference type="ARBA" id="ARBA00005995"/>
    </source>
</evidence>
<dbReference type="Gene3D" id="3.90.660.10">
    <property type="match status" value="1"/>
</dbReference>
<gene>
    <name evidence="7" type="ORF">ACAOBT_LOCUS2496</name>
</gene>
<dbReference type="InterPro" id="IPR050703">
    <property type="entry name" value="Flavin_MAO"/>
</dbReference>
<evidence type="ECO:0000313" key="7">
    <source>
        <dbReference type="EMBL" id="CAH1958148.1"/>
    </source>
</evidence>
<keyword evidence="5" id="KW-0472">Membrane</keyword>
<evidence type="ECO:0000256" key="4">
    <source>
        <dbReference type="ARBA" id="ARBA00048448"/>
    </source>
</evidence>
<evidence type="ECO:0000256" key="5">
    <source>
        <dbReference type="SAM" id="Phobius"/>
    </source>
</evidence>
<keyword evidence="5" id="KW-1133">Transmembrane helix</keyword>
<dbReference type="InterPro" id="IPR002937">
    <property type="entry name" value="Amino_oxidase"/>
</dbReference>
<dbReference type="AlphaFoldDB" id="A0A9P0JSJ5"/>
<dbReference type="Proteomes" id="UP001152888">
    <property type="component" value="Unassembled WGS sequence"/>
</dbReference>
<proteinExistence type="inferred from homology"/>
<dbReference type="InterPro" id="IPR036188">
    <property type="entry name" value="FAD/NAD-bd_sf"/>
</dbReference>
<keyword evidence="8" id="KW-1185">Reference proteome</keyword>
<dbReference type="GO" id="GO:0097621">
    <property type="term" value="F:monoamine oxidase activity"/>
    <property type="evidence" value="ECO:0007669"/>
    <property type="project" value="UniProtKB-EC"/>
</dbReference>
<comment type="subcellular location">
    <subcellularLocation>
        <location evidence="1">Mitochondrion outer membrane</location>
        <topology evidence="1">Single-pass type IV membrane protein</topology>
        <orientation evidence="1">Cytoplasmic side</orientation>
    </subcellularLocation>
</comment>
<reference evidence="7" key="1">
    <citation type="submission" date="2022-03" db="EMBL/GenBank/DDBJ databases">
        <authorList>
            <person name="Sayadi A."/>
        </authorList>
    </citation>
    <scope>NUCLEOTIDE SEQUENCE</scope>
</reference>
<comment type="caution">
    <text evidence="7">The sequence shown here is derived from an EMBL/GenBank/DDBJ whole genome shotgun (WGS) entry which is preliminary data.</text>
</comment>
<organism evidence="7 8">
    <name type="scientific">Acanthoscelides obtectus</name>
    <name type="common">Bean weevil</name>
    <name type="synonym">Bruchus obtectus</name>
    <dbReference type="NCBI Taxonomy" id="200917"/>
    <lineage>
        <taxon>Eukaryota</taxon>
        <taxon>Metazoa</taxon>
        <taxon>Ecdysozoa</taxon>
        <taxon>Arthropoda</taxon>
        <taxon>Hexapoda</taxon>
        <taxon>Insecta</taxon>
        <taxon>Pterygota</taxon>
        <taxon>Neoptera</taxon>
        <taxon>Endopterygota</taxon>
        <taxon>Coleoptera</taxon>
        <taxon>Polyphaga</taxon>
        <taxon>Cucujiformia</taxon>
        <taxon>Chrysomeloidea</taxon>
        <taxon>Chrysomelidae</taxon>
        <taxon>Bruchinae</taxon>
        <taxon>Bruchini</taxon>
        <taxon>Acanthoscelides</taxon>
    </lineage>
</organism>
<dbReference type="SUPFAM" id="SSF51905">
    <property type="entry name" value="FAD/NAD(P)-binding domain"/>
    <property type="match status" value="1"/>
</dbReference>
<dbReference type="PANTHER" id="PTHR43563:SF18">
    <property type="entry name" value="AMINE OXIDASE DOMAIN-CONTAINING PROTEIN"/>
    <property type="match status" value="1"/>
</dbReference>
<dbReference type="EMBL" id="CAKOFQ010006675">
    <property type="protein sequence ID" value="CAH1958148.1"/>
    <property type="molecule type" value="Genomic_DNA"/>
</dbReference>
<dbReference type="Gene3D" id="3.50.50.60">
    <property type="entry name" value="FAD/NAD(P)-binding domain"/>
    <property type="match status" value="1"/>
</dbReference>
<accession>A0A9P0JSJ5</accession>
<dbReference type="GO" id="GO:0005741">
    <property type="term" value="C:mitochondrial outer membrane"/>
    <property type="evidence" value="ECO:0007669"/>
    <property type="project" value="UniProtKB-SubCell"/>
</dbReference>
<evidence type="ECO:0000256" key="1">
    <source>
        <dbReference type="ARBA" id="ARBA00004362"/>
    </source>
</evidence>
<name>A0A9P0JSJ5_ACAOB</name>
<keyword evidence="5" id="KW-0812">Transmembrane</keyword>
<dbReference type="EC" id="1.4.3.4" evidence="3"/>
<dbReference type="Gene3D" id="1.10.405.10">
    <property type="entry name" value="Guanine Nucleotide Dissociation Inhibitor, domain 1"/>
    <property type="match status" value="1"/>
</dbReference>
<sequence length="470" mass="54429">MLSKNKRTKTFEIATHWINKDQHELLELLEKLETPFVSTVLQGSVIKEWNGKEICEHRLGMLSDLSFSEQLELACFLVKVETYCVNLEKTWDRILINKLASITFQEYINQNLHSDKVKCFIEYVVLITCAIPPDKISAFFYIFYCLSNRSLVDQMVSEKGTNRYRIKSSHKNLCERLVEKVDPNIIFFGEPVLEVGVSSKFVKVSTIYDEVNCLALIVAIPPSDLLKIKFKPKLPHTIMDSIYNTISRNVTTFIATYQEEFWRKNGFTGEVYVFDRNCSEGPIVICSGLTPEKPALVGRLYGGRPTTDKKHMYRDAVLNQLKSYFGKEALQPLDYYEKTWRENECMMPVWEVNNCEYIDCFRVPAGRIFWAGADTSFDWYGSLAGAVCSGIKAGIQVLYDMRPATLTPEDMDVLTLSKSDRRHRRTQYEQGGLSLGLYYYAASNWKKYIYSVFVLMFVLWALKKILWKRK</sequence>
<feature type="transmembrane region" description="Helical" evidence="5">
    <location>
        <begin position="448"/>
        <end position="466"/>
    </location>
</feature>
<comment type="similarity">
    <text evidence="2">Belongs to the flavin monoamine oxidase family.</text>
</comment>
<evidence type="ECO:0000256" key="3">
    <source>
        <dbReference type="ARBA" id="ARBA00012804"/>
    </source>
</evidence>
<comment type="catalytic activity">
    <reaction evidence="4">
        <text>a secondary aliphatic amine + O2 + H2O = a primary amine + an aldehyde + H2O2</text>
        <dbReference type="Rhea" id="RHEA:26414"/>
        <dbReference type="ChEBI" id="CHEBI:15377"/>
        <dbReference type="ChEBI" id="CHEBI:15379"/>
        <dbReference type="ChEBI" id="CHEBI:16240"/>
        <dbReference type="ChEBI" id="CHEBI:17478"/>
        <dbReference type="ChEBI" id="CHEBI:58855"/>
        <dbReference type="ChEBI" id="CHEBI:65296"/>
        <dbReference type="EC" id="1.4.3.4"/>
    </reaction>
</comment>
<protein>
    <recommendedName>
        <fullName evidence="3">monoamine oxidase</fullName>
        <ecNumber evidence="3">1.4.3.4</ecNumber>
    </recommendedName>
</protein>
<evidence type="ECO:0000313" key="8">
    <source>
        <dbReference type="Proteomes" id="UP001152888"/>
    </source>
</evidence>
<dbReference type="SUPFAM" id="SSF54373">
    <property type="entry name" value="FAD-linked reductases, C-terminal domain"/>
    <property type="match status" value="1"/>
</dbReference>
<evidence type="ECO:0000259" key="6">
    <source>
        <dbReference type="Pfam" id="PF01593"/>
    </source>
</evidence>
<dbReference type="Pfam" id="PF01593">
    <property type="entry name" value="Amino_oxidase"/>
    <property type="match status" value="1"/>
</dbReference>